<evidence type="ECO:0000259" key="6">
    <source>
        <dbReference type="PROSITE" id="PS50808"/>
    </source>
</evidence>
<dbReference type="GO" id="GO:0003677">
    <property type="term" value="F:DNA binding"/>
    <property type="evidence" value="ECO:0007669"/>
    <property type="project" value="InterPro"/>
</dbReference>
<dbReference type="AlphaFoldDB" id="A0A1D2N6V6"/>
<feature type="compositionally biased region" description="Basic and acidic residues" evidence="5">
    <location>
        <begin position="127"/>
        <end position="142"/>
    </location>
</feature>
<comment type="caution">
    <text evidence="7">The sequence shown here is derived from an EMBL/GenBank/DDBJ whole genome shotgun (WGS) entry which is preliminary data.</text>
</comment>
<reference evidence="7 8" key="1">
    <citation type="journal article" date="2016" name="Genome Biol. Evol.">
        <title>Gene Family Evolution Reflects Adaptation to Soil Environmental Stressors in the Genome of the Collembolan Orchesella cincta.</title>
        <authorList>
            <person name="Faddeeva-Vakhrusheva A."/>
            <person name="Derks M.F."/>
            <person name="Anvar S.Y."/>
            <person name="Agamennone V."/>
            <person name="Suring W."/>
            <person name="Smit S."/>
            <person name="van Straalen N.M."/>
            <person name="Roelofs D."/>
        </authorList>
    </citation>
    <scope>NUCLEOTIDE SEQUENCE [LARGE SCALE GENOMIC DNA]</scope>
    <source>
        <tissue evidence="7">Mixed pool</tissue>
    </source>
</reference>
<dbReference type="SMART" id="SM00614">
    <property type="entry name" value="ZnF_BED"/>
    <property type="match status" value="1"/>
</dbReference>
<dbReference type="EMBL" id="LJIJ01000179">
    <property type="protein sequence ID" value="ODN00971.1"/>
    <property type="molecule type" value="Genomic_DNA"/>
</dbReference>
<dbReference type="GO" id="GO:0008270">
    <property type="term" value="F:zinc ion binding"/>
    <property type="evidence" value="ECO:0007669"/>
    <property type="project" value="UniProtKB-KW"/>
</dbReference>
<keyword evidence="2 4" id="KW-0863">Zinc-finger</keyword>
<dbReference type="OrthoDB" id="10643055at2759"/>
<keyword evidence="1" id="KW-0479">Metal-binding</keyword>
<evidence type="ECO:0000256" key="5">
    <source>
        <dbReference type="SAM" id="MobiDB-lite"/>
    </source>
</evidence>
<feature type="domain" description="BED-type" evidence="6">
    <location>
        <begin position="82"/>
        <end position="135"/>
    </location>
</feature>
<dbReference type="InterPro" id="IPR003656">
    <property type="entry name" value="Znf_BED"/>
</dbReference>
<protein>
    <submittedName>
        <fullName evidence="7">Zinc finger BED domain-containing protein 4</fullName>
    </submittedName>
</protein>
<proteinExistence type="predicted"/>
<feature type="region of interest" description="Disordered" evidence="5">
    <location>
        <begin position="118"/>
        <end position="142"/>
    </location>
</feature>
<keyword evidence="8" id="KW-1185">Reference proteome</keyword>
<evidence type="ECO:0000256" key="2">
    <source>
        <dbReference type="ARBA" id="ARBA00022771"/>
    </source>
</evidence>
<evidence type="ECO:0000256" key="1">
    <source>
        <dbReference type="ARBA" id="ARBA00022723"/>
    </source>
</evidence>
<evidence type="ECO:0000313" key="8">
    <source>
        <dbReference type="Proteomes" id="UP000094527"/>
    </source>
</evidence>
<gene>
    <name evidence="7" type="ORF">Ocin01_05712</name>
</gene>
<accession>A0A1D2N6V6</accession>
<evidence type="ECO:0000313" key="7">
    <source>
        <dbReference type="EMBL" id="ODN00971.1"/>
    </source>
</evidence>
<evidence type="ECO:0000256" key="3">
    <source>
        <dbReference type="ARBA" id="ARBA00022833"/>
    </source>
</evidence>
<keyword evidence="3" id="KW-0862">Zinc</keyword>
<evidence type="ECO:0000256" key="4">
    <source>
        <dbReference type="PROSITE-ProRule" id="PRU00027"/>
    </source>
</evidence>
<dbReference type="PROSITE" id="PS50808">
    <property type="entry name" value="ZF_BED"/>
    <property type="match status" value="1"/>
</dbReference>
<name>A0A1D2N6V6_ORCCI</name>
<sequence length="142" mass="16186">MTADRDIKRAPVYNYFDAAKGPPVAPDQESAQRLGKVLTTPTLPQQSSSLEFLEESAALSNAHALWRRRGQGSVASRPVPTKTRSKVYNFFVWDENIRQWKCKLCERSYTHNRRGGSASLLNHMHRSHSDIAKSNFGEREQR</sequence>
<organism evidence="7 8">
    <name type="scientific">Orchesella cincta</name>
    <name type="common">Springtail</name>
    <name type="synonym">Podura cincta</name>
    <dbReference type="NCBI Taxonomy" id="48709"/>
    <lineage>
        <taxon>Eukaryota</taxon>
        <taxon>Metazoa</taxon>
        <taxon>Ecdysozoa</taxon>
        <taxon>Arthropoda</taxon>
        <taxon>Hexapoda</taxon>
        <taxon>Collembola</taxon>
        <taxon>Entomobryomorpha</taxon>
        <taxon>Entomobryoidea</taxon>
        <taxon>Orchesellidae</taxon>
        <taxon>Orchesellinae</taxon>
        <taxon>Orchesella</taxon>
    </lineage>
</organism>
<dbReference type="Proteomes" id="UP000094527">
    <property type="component" value="Unassembled WGS sequence"/>
</dbReference>